<dbReference type="Pfam" id="PF00089">
    <property type="entry name" value="Trypsin"/>
    <property type="match status" value="1"/>
</dbReference>
<evidence type="ECO:0000256" key="7">
    <source>
        <dbReference type="ARBA" id="ARBA00022670"/>
    </source>
</evidence>
<evidence type="ECO:0000256" key="10">
    <source>
        <dbReference type="ARBA" id="ARBA00022737"/>
    </source>
</evidence>
<feature type="active site" description="Charge relay system" evidence="20">
    <location>
        <position position="463"/>
    </location>
</feature>
<keyword evidence="6 22" id="KW-0420">Kringle</keyword>
<feature type="disulfide bond" evidence="21">
    <location>
        <begin position="564"/>
        <end position="594"/>
    </location>
</feature>
<dbReference type="PROSITE" id="PS50070">
    <property type="entry name" value="KRINGLE_2"/>
    <property type="match status" value="2"/>
</dbReference>
<dbReference type="InterPro" id="IPR018992">
    <property type="entry name" value="Thrombin_light_chain"/>
</dbReference>
<dbReference type="PROSITE" id="PS00021">
    <property type="entry name" value="KRINGLE_1"/>
    <property type="match status" value="2"/>
</dbReference>
<dbReference type="Gene3D" id="2.40.10.10">
    <property type="entry name" value="Trypsin-like serine proteases"/>
    <property type="match status" value="3"/>
</dbReference>
<comment type="function">
    <text evidence="18">Thrombin, which cleaves bonds after Arg and Lys, converts fibrinogen to fibrin and activates factors V, VII, VIII, XIII, and, in complex with thrombomodulin, protein C. Functions in blood homeostasis, inflammation and wound healing. Activates coagulation factor XI (F11); activation is promoted by the contact with negatively charged surfaces. Triggers the production of pro-inflammatory cytokines, such as MCP-1/CCL2 and IL8/CXCL8, in endothelial cells.</text>
</comment>
<evidence type="ECO:0000256" key="23">
    <source>
        <dbReference type="SAM" id="SignalP"/>
    </source>
</evidence>
<dbReference type="SMART" id="SM00069">
    <property type="entry name" value="GLA"/>
    <property type="match status" value="1"/>
</dbReference>
<dbReference type="EMBL" id="AFYH01005331">
    <property type="status" value="NOT_ANNOTATED_CDS"/>
    <property type="molecule type" value="Genomic_DNA"/>
</dbReference>
<evidence type="ECO:0000256" key="3">
    <source>
        <dbReference type="ARBA" id="ARBA00014840"/>
    </source>
</evidence>
<dbReference type="InterPro" id="IPR035972">
    <property type="entry name" value="GLA-like_dom_SF"/>
</dbReference>
<evidence type="ECO:0000256" key="8">
    <source>
        <dbReference type="ARBA" id="ARBA00022685"/>
    </source>
</evidence>
<dbReference type="InParanoid" id="H3BHN3"/>
<dbReference type="PRINTS" id="PR01505">
    <property type="entry name" value="PROTHROMBIN"/>
</dbReference>
<dbReference type="PROSITE" id="PS00011">
    <property type="entry name" value="GLA_1"/>
    <property type="match status" value="1"/>
</dbReference>
<dbReference type="CDD" id="cd00190">
    <property type="entry name" value="Tryp_SPc"/>
    <property type="match status" value="1"/>
</dbReference>
<dbReference type="STRING" id="7897.ENSLACP00000021404"/>
<evidence type="ECO:0000256" key="1">
    <source>
        <dbReference type="ARBA" id="ARBA00001621"/>
    </source>
</evidence>
<keyword evidence="19" id="KW-0094">Blood coagulation</keyword>
<evidence type="ECO:0000256" key="22">
    <source>
        <dbReference type="PROSITE-ProRule" id="PRU00121"/>
    </source>
</evidence>
<feature type="disulfide bond" evidence="21">
    <location>
        <begin position="239"/>
        <end position="279"/>
    </location>
</feature>
<evidence type="ECO:0000313" key="27">
    <source>
        <dbReference type="Ensembl" id="ENSLACP00000021404.1"/>
    </source>
</evidence>
<feature type="domain" description="Peptidase S1" evidence="25">
    <location>
        <begin position="365"/>
        <end position="618"/>
    </location>
</feature>
<feature type="disulfide bond" evidence="21">
    <location>
        <begin position="91"/>
        <end position="108"/>
    </location>
</feature>
<evidence type="ECO:0000256" key="2">
    <source>
        <dbReference type="ARBA" id="ARBA00012174"/>
    </source>
</evidence>
<dbReference type="PANTHER" id="PTHR24254">
    <property type="entry name" value="PROTHROMBIN"/>
    <property type="match status" value="1"/>
</dbReference>
<evidence type="ECO:0000256" key="11">
    <source>
        <dbReference type="ARBA" id="ARBA00022801"/>
    </source>
</evidence>
<dbReference type="Bgee" id="ENSLACG00000018806">
    <property type="expression patterns" value="Expressed in chordate pharynx and 1 other cell type or tissue"/>
</dbReference>
<dbReference type="Pfam" id="PF00051">
    <property type="entry name" value="Kringle"/>
    <property type="match status" value="2"/>
</dbReference>
<keyword evidence="7 19" id="KW-0645">Protease</keyword>
<keyword evidence="12 19" id="KW-0720">Serine protease</keyword>
<dbReference type="GO" id="GO:0030194">
    <property type="term" value="P:positive regulation of blood coagulation"/>
    <property type="evidence" value="ECO:0007669"/>
    <property type="project" value="TreeGrafter"/>
</dbReference>
<dbReference type="eggNOG" id="ENOG502QTSX">
    <property type="taxonomic scope" value="Eukaryota"/>
</dbReference>
<evidence type="ECO:0000259" key="24">
    <source>
        <dbReference type="PROSITE" id="PS50070"/>
    </source>
</evidence>
<dbReference type="GO" id="GO:0004252">
    <property type="term" value="F:serine-type endopeptidase activity"/>
    <property type="evidence" value="ECO:0007669"/>
    <property type="project" value="UniProtKB-EC"/>
</dbReference>
<dbReference type="InterPro" id="IPR037111">
    <property type="entry name" value="Thrombin_light_chain_sf"/>
</dbReference>
<feature type="disulfide bond" evidence="21">
    <location>
        <begin position="61"/>
        <end position="66"/>
    </location>
</feature>
<evidence type="ECO:0000256" key="14">
    <source>
        <dbReference type="ARBA" id="ARBA00023145"/>
    </source>
</evidence>
<dbReference type="InterPro" id="IPR000001">
    <property type="entry name" value="Kringle"/>
</dbReference>
<dbReference type="PROSITE" id="PS50240">
    <property type="entry name" value="TRYPSIN_DOM"/>
    <property type="match status" value="1"/>
</dbReference>
<dbReference type="InterPro" id="IPR000294">
    <property type="entry name" value="GLA_domain"/>
</dbReference>
<feature type="disulfide bond" evidence="21">
    <location>
        <begin position="267"/>
        <end position="291"/>
    </location>
</feature>
<dbReference type="PROSITE" id="PS50998">
    <property type="entry name" value="GLA_2"/>
    <property type="match status" value="1"/>
</dbReference>
<dbReference type="GeneTree" id="ENSGT00940000164059"/>
<dbReference type="GO" id="GO:0005615">
    <property type="term" value="C:extracellular space"/>
    <property type="evidence" value="ECO:0007669"/>
    <property type="project" value="TreeGrafter"/>
</dbReference>
<keyword evidence="14" id="KW-0865">Zymogen</keyword>
<evidence type="ECO:0000256" key="9">
    <source>
        <dbReference type="ARBA" id="ARBA00022729"/>
    </source>
</evidence>
<dbReference type="SMART" id="SM00020">
    <property type="entry name" value="Tryp_SPc"/>
    <property type="match status" value="1"/>
</dbReference>
<comment type="catalytic activity">
    <reaction evidence="1 19">
        <text>Selective cleavage of Arg-|-Gly bonds in fibrinogen to form fibrin and release fibrinopeptides A and B.</text>
        <dbReference type="EC" id="3.4.21.5"/>
    </reaction>
</comment>
<dbReference type="AlphaFoldDB" id="H3BHN3"/>
<dbReference type="GO" id="GO:0006953">
    <property type="term" value="P:acute-phase response"/>
    <property type="evidence" value="ECO:0007669"/>
    <property type="project" value="UniProtKB-KW"/>
</dbReference>
<evidence type="ECO:0000256" key="21">
    <source>
        <dbReference type="PIRSR" id="PIRSR001149-4"/>
    </source>
</evidence>
<keyword evidence="4" id="KW-0301">Gamma-carboxyglutamic acid</keyword>
<dbReference type="SUPFAM" id="SSF57630">
    <property type="entry name" value="GLA-domain"/>
    <property type="match status" value="1"/>
</dbReference>
<feature type="active site" description="Charge relay system" evidence="20">
    <location>
        <position position="568"/>
    </location>
</feature>
<evidence type="ECO:0000256" key="6">
    <source>
        <dbReference type="ARBA" id="ARBA00022572"/>
    </source>
</evidence>
<dbReference type="PANTHER" id="PTHR24254:SF10">
    <property type="entry name" value="PROTHROMBIN"/>
    <property type="match status" value="1"/>
</dbReference>
<dbReference type="FunCoup" id="H3BHN3">
    <property type="interactions" value="595"/>
</dbReference>
<reference evidence="27" key="3">
    <citation type="submission" date="2025-09" db="UniProtKB">
        <authorList>
            <consortium name="Ensembl"/>
        </authorList>
    </citation>
    <scope>IDENTIFICATION</scope>
</reference>
<dbReference type="PRINTS" id="PR00722">
    <property type="entry name" value="CHYMOTRYPSIN"/>
</dbReference>
<reference evidence="28" key="1">
    <citation type="submission" date="2011-08" db="EMBL/GenBank/DDBJ databases">
        <title>The draft genome of Latimeria chalumnae.</title>
        <authorList>
            <person name="Di Palma F."/>
            <person name="Alfoldi J."/>
            <person name="Johnson J."/>
            <person name="Berlin A."/>
            <person name="Gnerre S."/>
            <person name="Jaffe D."/>
            <person name="MacCallum I."/>
            <person name="Young S."/>
            <person name="Walker B.J."/>
            <person name="Lander E."/>
            <person name="Lindblad-Toh K."/>
        </authorList>
    </citation>
    <scope>NUCLEOTIDE SEQUENCE [LARGE SCALE GENOMIC DNA]</scope>
    <source>
        <strain evidence="28">Wild caught</strain>
    </source>
</reference>
<feature type="chain" id="PRO_5046724746" description="Prothrombin" evidence="23">
    <location>
        <begin position="31"/>
        <end position="618"/>
    </location>
</feature>
<keyword evidence="28" id="KW-1185">Reference proteome</keyword>
<feature type="domain" description="Gla" evidence="26">
    <location>
        <begin position="44"/>
        <end position="90"/>
    </location>
</feature>
<dbReference type="Pfam" id="PF00594">
    <property type="entry name" value="Gla"/>
    <property type="match status" value="1"/>
</dbReference>
<evidence type="ECO:0000259" key="26">
    <source>
        <dbReference type="PROSITE" id="PS50998"/>
    </source>
</evidence>
<dbReference type="Proteomes" id="UP000008672">
    <property type="component" value="Unassembled WGS sequence"/>
</dbReference>
<feature type="disulfide bond" evidence="21">
    <location>
        <begin position="536"/>
        <end position="550"/>
    </location>
</feature>
<feature type="disulfide bond" description="Interchain (between light and heavy chains)" evidence="21">
    <location>
        <begin position="337"/>
        <end position="483"/>
    </location>
</feature>
<dbReference type="InterPro" id="IPR051659">
    <property type="entry name" value="Serine_Protease_S1-Domain"/>
</dbReference>
<evidence type="ECO:0000256" key="4">
    <source>
        <dbReference type="ARBA" id="ARBA00022479"/>
    </source>
</evidence>
<dbReference type="Gene3D" id="4.10.140.10">
    <property type="entry name" value="Thrombin light chain domain"/>
    <property type="match status" value="1"/>
</dbReference>
<dbReference type="PROSITE" id="PS00135">
    <property type="entry name" value="TRYPSIN_SER"/>
    <property type="match status" value="1"/>
</dbReference>
<evidence type="ECO:0000256" key="18">
    <source>
        <dbReference type="ARBA" id="ARBA00049579"/>
    </source>
</evidence>
<evidence type="ECO:0000259" key="25">
    <source>
        <dbReference type="PROSITE" id="PS50240"/>
    </source>
</evidence>
<reference evidence="27" key="2">
    <citation type="submission" date="2025-08" db="UniProtKB">
        <authorList>
            <consortium name="Ensembl"/>
        </authorList>
    </citation>
    <scope>IDENTIFICATION</scope>
</reference>
<feature type="active site" description="Charge relay system" evidence="20">
    <location>
        <position position="407"/>
    </location>
</feature>
<evidence type="ECO:0000256" key="5">
    <source>
        <dbReference type="ARBA" id="ARBA00022486"/>
    </source>
</evidence>
<dbReference type="InterPro" id="IPR018114">
    <property type="entry name" value="TRYPSIN_HIS"/>
</dbReference>
<dbReference type="PRINTS" id="PR00001">
    <property type="entry name" value="GLABLOOD"/>
</dbReference>
<sequence length="618" mass="69944">MVHSNVLQIKGMLPLAALLYLICTPPPVFLDSREAHLVLQRHRRANQLFEEVKNGDLERECFEEVCSKEEAREVFEDTDATEKFWTRYLDCDGTTSSRGRDKVKLEICLNVYCAEGNGANYLGDIAVTKSGKECQFWSSNFPHKINFNSTLGPSLIRVKSKNYCRNPDGNPKGPWCFTRDPMTRTEECAIPVCGENRTTSVHTPLLKPKVPASNAKDCIPDQGLDYQGKLAVTISGLKCMAWNSPQVKELSKDKNFMPEVKLVENFCRNPDGDDEGLWCFVDQDNKTFEYCPVTYCETTTTTTNNNKKEETLAGRTTTGEHKLFFNPKYFGQGENGCGLRPLFEEKNIEDNGEKELLESYIGGRIVGGEDAQVGSSPWQVMLFKKSPQELLCGASLISDEWVLTAAHCLLYPPWDKNFTSSDILVRVGKHSRARYEMDAERITAVDKIYIHPGYDWRTNLNRDIALLHLKRPISFSDRIRPVCLPNKDVIQTLWFSGFLGRVTGWGLLKNTWSRKPGSLPGVLQQVSLPLVDQSVCRASTSIPITKNMFCAGYHKDADRRGDACEGDSGGPFVMKNPNNNRWYQVGIVSWGEGCDQDGKYGFYTHTFRMMRWIKKTIE</sequence>
<organism evidence="27 28">
    <name type="scientific">Latimeria chalumnae</name>
    <name type="common">Coelacanth</name>
    <dbReference type="NCBI Taxonomy" id="7897"/>
    <lineage>
        <taxon>Eukaryota</taxon>
        <taxon>Metazoa</taxon>
        <taxon>Chordata</taxon>
        <taxon>Craniata</taxon>
        <taxon>Vertebrata</taxon>
        <taxon>Euteleostomi</taxon>
        <taxon>Coelacanthiformes</taxon>
        <taxon>Coelacanthidae</taxon>
        <taxon>Latimeria</taxon>
    </lineage>
</organism>
<evidence type="ECO:0000256" key="16">
    <source>
        <dbReference type="ARBA" id="ARBA00023180"/>
    </source>
</evidence>
<keyword evidence="15 21" id="KW-1015">Disulfide bond</keyword>
<dbReference type="InterPro" id="IPR018056">
    <property type="entry name" value="Kringle_CS"/>
</dbReference>
<evidence type="ECO:0000256" key="12">
    <source>
        <dbReference type="ARBA" id="ARBA00022825"/>
    </source>
</evidence>
<dbReference type="SUPFAM" id="SSF57440">
    <property type="entry name" value="Kringle-like"/>
    <property type="match status" value="2"/>
</dbReference>
<dbReference type="OMA" id="VMIFRKS"/>
<dbReference type="InterPro" id="IPR001254">
    <property type="entry name" value="Trypsin_dom"/>
</dbReference>
<dbReference type="GO" id="GO:0005509">
    <property type="term" value="F:calcium ion binding"/>
    <property type="evidence" value="ECO:0007669"/>
    <property type="project" value="InterPro"/>
</dbReference>
<dbReference type="InterPro" id="IPR003966">
    <property type="entry name" value="Prothrombin/thrombin"/>
</dbReference>
<comment type="caution">
    <text evidence="22">Lacks conserved residue(s) required for the propagation of feature annotation.</text>
</comment>
<evidence type="ECO:0000313" key="28">
    <source>
        <dbReference type="Proteomes" id="UP000008672"/>
    </source>
</evidence>
<evidence type="ECO:0000256" key="13">
    <source>
        <dbReference type="ARBA" id="ARBA00022837"/>
    </source>
</evidence>
<keyword evidence="11 19" id="KW-0378">Hydrolase</keyword>
<dbReference type="InterPro" id="IPR043504">
    <property type="entry name" value="Peptidase_S1_PA_chymotrypsin"/>
</dbReference>
<gene>
    <name evidence="27" type="primary">F2</name>
</gene>
<dbReference type="CDD" id="cd00108">
    <property type="entry name" value="KR"/>
    <property type="match status" value="2"/>
</dbReference>
<feature type="disulfide bond" evidence="21">
    <location>
        <begin position="218"/>
        <end position="296"/>
    </location>
</feature>
<evidence type="ECO:0000256" key="20">
    <source>
        <dbReference type="PIRSR" id="PIRSR001149-1"/>
    </source>
</evidence>
<evidence type="ECO:0000256" key="17">
    <source>
        <dbReference type="ARBA" id="ARBA00032835"/>
    </source>
</evidence>
<dbReference type="PRINTS" id="PR00018">
    <property type="entry name" value="KRINGLE"/>
</dbReference>
<evidence type="ECO:0000256" key="19">
    <source>
        <dbReference type="PIRNR" id="PIRNR001149"/>
    </source>
</evidence>
<accession>H3BHN3</accession>
<comment type="similarity">
    <text evidence="19">Belongs to the peptidase S1 family.</text>
</comment>
<dbReference type="InterPro" id="IPR038178">
    <property type="entry name" value="Kringle_sf"/>
</dbReference>
<dbReference type="EC" id="3.4.21.5" evidence="2 19"/>
<keyword evidence="5 19" id="KW-0011">Acute phase</keyword>
<name>H3BHN3_LATCH</name>
<feature type="domain" description="Kringle" evidence="24">
    <location>
        <begin position="112"/>
        <end position="193"/>
    </location>
</feature>
<keyword evidence="8" id="KW-0165">Cleavage on pair of basic residues</keyword>
<keyword evidence="10" id="KW-0677">Repeat</keyword>
<dbReference type="GO" id="GO:0030168">
    <property type="term" value="P:platelet activation"/>
    <property type="evidence" value="ECO:0007669"/>
    <property type="project" value="TreeGrafter"/>
</dbReference>
<keyword evidence="13" id="KW-0106">Calcium</keyword>
<dbReference type="SUPFAM" id="SSF50494">
    <property type="entry name" value="Trypsin-like serine proteases"/>
    <property type="match status" value="1"/>
</dbReference>
<feature type="disulfide bond" evidence="21">
    <location>
        <begin position="134"/>
        <end position="176"/>
    </location>
</feature>
<dbReference type="Ensembl" id="ENSLACT00000021545.1">
    <property type="protein sequence ID" value="ENSLACP00000021404.1"/>
    <property type="gene ID" value="ENSLACG00000018806.2"/>
</dbReference>
<dbReference type="Gene3D" id="2.40.20.10">
    <property type="entry name" value="Plasminogen Kringle 4"/>
    <property type="match status" value="2"/>
</dbReference>
<keyword evidence="19" id="KW-0356">Hemostasis</keyword>
<protein>
    <recommendedName>
        <fullName evidence="3 19">Prothrombin</fullName>
        <ecNumber evidence="2 19">3.4.21.5</ecNumber>
    </recommendedName>
    <alternativeName>
        <fullName evidence="17 19">Coagulation factor II</fullName>
    </alternativeName>
</protein>
<dbReference type="InterPro" id="IPR001314">
    <property type="entry name" value="Peptidase_S1A"/>
</dbReference>
<feature type="disulfide bond" evidence="21">
    <location>
        <begin position="164"/>
        <end position="188"/>
    </location>
</feature>
<dbReference type="Pfam" id="PF09396">
    <property type="entry name" value="Thrombin_light"/>
    <property type="match status" value="1"/>
</dbReference>
<dbReference type="PROSITE" id="PS00134">
    <property type="entry name" value="TRYPSIN_HIS"/>
    <property type="match status" value="1"/>
</dbReference>
<dbReference type="SMART" id="SM00130">
    <property type="entry name" value="KR"/>
    <property type="match status" value="2"/>
</dbReference>
<dbReference type="InterPro" id="IPR033116">
    <property type="entry name" value="TRYPSIN_SER"/>
</dbReference>
<feature type="disulfide bond" evidence="21">
    <location>
        <begin position="113"/>
        <end position="193"/>
    </location>
</feature>
<keyword evidence="9 23" id="KW-0732">Signal</keyword>
<proteinExistence type="inferred from homology"/>
<dbReference type="GO" id="GO:0006508">
    <property type="term" value="P:proteolysis"/>
    <property type="evidence" value="ECO:0007669"/>
    <property type="project" value="UniProtKB-KW"/>
</dbReference>
<feature type="signal peptide" evidence="23">
    <location>
        <begin position="1"/>
        <end position="30"/>
    </location>
</feature>
<keyword evidence="16" id="KW-0325">Glycoprotein</keyword>
<evidence type="ECO:0000256" key="15">
    <source>
        <dbReference type="ARBA" id="ARBA00023157"/>
    </source>
</evidence>
<feature type="domain" description="Kringle" evidence="24">
    <location>
        <begin position="217"/>
        <end position="296"/>
    </location>
</feature>
<dbReference type="InterPro" id="IPR009003">
    <property type="entry name" value="Peptidase_S1_PA"/>
</dbReference>
<feature type="disulfide bond" evidence="21">
    <location>
        <begin position="392"/>
        <end position="408"/>
    </location>
</feature>
<dbReference type="InterPro" id="IPR013806">
    <property type="entry name" value="Kringle-like"/>
</dbReference>
<dbReference type="PIRSF" id="PIRSF001149">
    <property type="entry name" value="Thrombin"/>
    <property type="match status" value="1"/>
</dbReference>